<dbReference type="PANTHER" id="PTHR13204:SF1">
    <property type="entry name" value="ESTER HYDROLASE C11ORF54"/>
    <property type="match status" value="1"/>
</dbReference>
<evidence type="ECO:0000256" key="1">
    <source>
        <dbReference type="ARBA" id="ARBA00004123"/>
    </source>
</evidence>
<evidence type="ECO:0000256" key="5">
    <source>
        <dbReference type="ARBA" id="ARBA00022833"/>
    </source>
</evidence>
<feature type="domain" description="DUF1907" evidence="7">
    <location>
        <begin position="28"/>
        <end position="309"/>
    </location>
</feature>
<evidence type="ECO:0000256" key="2">
    <source>
        <dbReference type="ARBA" id="ARBA00011245"/>
    </source>
</evidence>
<dbReference type="GO" id="GO:0005634">
    <property type="term" value="C:nucleus"/>
    <property type="evidence" value="ECO:0007669"/>
    <property type="project" value="UniProtKB-SubCell"/>
</dbReference>
<evidence type="ECO:0000256" key="3">
    <source>
        <dbReference type="ARBA" id="ARBA00022723"/>
    </source>
</evidence>
<dbReference type="InParanoid" id="A0A482WL97"/>
<dbReference type="InterPro" id="IPR015021">
    <property type="entry name" value="C11orf54_DUF1907"/>
</dbReference>
<dbReference type="FunCoup" id="A0A482WL97">
    <property type="interactions" value="282"/>
</dbReference>
<evidence type="ECO:0000256" key="4">
    <source>
        <dbReference type="ARBA" id="ARBA00022801"/>
    </source>
</evidence>
<evidence type="ECO:0000259" key="7">
    <source>
        <dbReference type="SMART" id="SM01168"/>
    </source>
</evidence>
<dbReference type="SUPFAM" id="SSF117856">
    <property type="entry name" value="AF0104/ALDC/Ptd012-like"/>
    <property type="match status" value="1"/>
</dbReference>
<gene>
    <name evidence="8" type="ORF">LSTR_LSTR008866</name>
</gene>
<organism evidence="8 9">
    <name type="scientific">Laodelphax striatellus</name>
    <name type="common">Small brown planthopper</name>
    <name type="synonym">Delphax striatella</name>
    <dbReference type="NCBI Taxonomy" id="195883"/>
    <lineage>
        <taxon>Eukaryota</taxon>
        <taxon>Metazoa</taxon>
        <taxon>Ecdysozoa</taxon>
        <taxon>Arthropoda</taxon>
        <taxon>Hexapoda</taxon>
        <taxon>Insecta</taxon>
        <taxon>Pterygota</taxon>
        <taxon>Neoptera</taxon>
        <taxon>Paraneoptera</taxon>
        <taxon>Hemiptera</taxon>
        <taxon>Auchenorrhyncha</taxon>
        <taxon>Fulgoroidea</taxon>
        <taxon>Delphacidae</taxon>
        <taxon>Criomorphinae</taxon>
        <taxon>Laodelphax</taxon>
    </lineage>
</organism>
<evidence type="ECO:0000256" key="6">
    <source>
        <dbReference type="ARBA" id="ARBA00023242"/>
    </source>
</evidence>
<dbReference type="STRING" id="195883.A0A482WL97"/>
<sequence length="321" mass="35619">MEVSTDKTSKRIERQALFQPQFDDVVKALSNGLKENFETVNVSLEDCPDLTQEPFHLAAKGLGGCPKIVDVGGPPYLLPNVDKSRYYDCSLLGKICSVEPAFIVGAGAGPFHYVGTNSEMIANLIVEEGKENVVGTRIVKLENHQRDKIEVQVLPKTETKCALLANFFLSQGKPGKVIKVHVKKRTGTKDFVTSLREALKSQFGDKAVGLGGAFLVKEGKVRQHVMPDFCKTPIHTEEELNSWLTFHEMSAPLVALGILMSVDPGLDLRVQHFHSFSLHGEGGHYHYDTTPDSVEYLAYLNMAEELVRIDRPEVTHQFGRD</sequence>
<dbReference type="Pfam" id="PF08925">
    <property type="entry name" value="DUF1907"/>
    <property type="match status" value="1"/>
</dbReference>
<protein>
    <recommendedName>
        <fullName evidence="7">DUF1907 domain-containing protein</fullName>
    </recommendedName>
</protein>
<dbReference type="EMBL" id="QKKF02031779">
    <property type="protein sequence ID" value="RZF34327.1"/>
    <property type="molecule type" value="Genomic_DNA"/>
</dbReference>
<proteinExistence type="predicted"/>
<comment type="subunit">
    <text evidence="2">Monomer.</text>
</comment>
<evidence type="ECO:0000313" key="9">
    <source>
        <dbReference type="Proteomes" id="UP000291343"/>
    </source>
</evidence>
<dbReference type="SMART" id="SM01168">
    <property type="entry name" value="DUF1907"/>
    <property type="match status" value="1"/>
</dbReference>
<keyword evidence="9" id="KW-1185">Reference proteome</keyword>
<evidence type="ECO:0000313" key="8">
    <source>
        <dbReference type="EMBL" id="RZF34327.1"/>
    </source>
</evidence>
<comment type="subcellular location">
    <subcellularLocation>
        <location evidence="1">Nucleus</location>
    </subcellularLocation>
</comment>
<dbReference type="OrthoDB" id="5119241at2759"/>
<keyword evidence="6" id="KW-0539">Nucleus</keyword>
<keyword evidence="4" id="KW-0378">Hydrolase</keyword>
<dbReference type="GO" id="GO:0016788">
    <property type="term" value="F:hydrolase activity, acting on ester bonds"/>
    <property type="evidence" value="ECO:0007669"/>
    <property type="project" value="TreeGrafter"/>
</dbReference>
<accession>A0A482WL97</accession>
<name>A0A482WL97_LAOST</name>
<reference evidence="8 9" key="1">
    <citation type="journal article" date="2017" name="Gigascience">
        <title>Genome sequence of the small brown planthopper, Laodelphax striatellus.</title>
        <authorList>
            <person name="Zhu J."/>
            <person name="Jiang F."/>
            <person name="Wang X."/>
            <person name="Yang P."/>
            <person name="Bao Y."/>
            <person name="Zhao W."/>
            <person name="Wang W."/>
            <person name="Lu H."/>
            <person name="Wang Q."/>
            <person name="Cui N."/>
            <person name="Li J."/>
            <person name="Chen X."/>
            <person name="Luo L."/>
            <person name="Yu J."/>
            <person name="Kang L."/>
            <person name="Cui F."/>
        </authorList>
    </citation>
    <scope>NUCLEOTIDE SEQUENCE [LARGE SCALE GENOMIC DNA]</scope>
    <source>
        <strain evidence="8">Lst14</strain>
    </source>
</reference>
<dbReference type="AlphaFoldDB" id="A0A482WL97"/>
<dbReference type="SMR" id="A0A482WL97"/>
<dbReference type="CDD" id="cd17298">
    <property type="entry name" value="DUF1907"/>
    <property type="match status" value="1"/>
</dbReference>
<comment type="caution">
    <text evidence="8">The sequence shown here is derived from an EMBL/GenBank/DDBJ whole genome shotgun (WGS) entry which is preliminary data.</text>
</comment>
<dbReference type="GO" id="GO:0008270">
    <property type="term" value="F:zinc ion binding"/>
    <property type="evidence" value="ECO:0007669"/>
    <property type="project" value="TreeGrafter"/>
</dbReference>
<keyword evidence="5" id="KW-0862">Zinc</keyword>
<dbReference type="Proteomes" id="UP000291343">
    <property type="component" value="Unassembled WGS sequence"/>
</dbReference>
<keyword evidence="3" id="KW-0479">Metal-binding</keyword>
<dbReference type="PANTHER" id="PTHR13204">
    <property type="entry name" value="PTD012 PROTEIN"/>
    <property type="match status" value="1"/>
</dbReference>